<evidence type="ECO:0000256" key="1">
    <source>
        <dbReference type="ARBA" id="ARBA00006545"/>
    </source>
</evidence>
<organism evidence="2 3">
    <name type="scientific">Tetrabaena socialis</name>
    <dbReference type="NCBI Taxonomy" id="47790"/>
    <lineage>
        <taxon>Eukaryota</taxon>
        <taxon>Viridiplantae</taxon>
        <taxon>Chlorophyta</taxon>
        <taxon>core chlorophytes</taxon>
        <taxon>Chlorophyceae</taxon>
        <taxon>CS clade</taxon>
        <taxon>Chlamydomonadales</taxon>
        <taxon>Tetrabaenaceae</taxon>
        <taxon>Tetrabaena</taxon>
    </lineage>
</organism>
<dbReference type="OrthoDB" id="428159at2759"/>
<feature type="non-terminal residue" evidence="2">
    <location>
        <position position="521"/>
    </location>
</feature>
<dbReference type="GO" id="GO:0006623">
    <property type="term" value="P:protein targeting to vacuole"/>
    <property type="evidence" value="ECO:0007669"/>
    <property type="project" value="TreeGrafter"/>
</dbReference>
<dbReference type="AlphaFoldDB" id="A0A2J7ZII6"/>
<gene>
    <name evidence="2" type="ORF">TSOC_014110</name>
</gene>
<reference evidence="2 3" key="1">
    <citation type="journal article" date="2017" name="Mol. Biol. Evol.">
        <title>The 4-celled Tetrabaena socialis nuclear genome reveals the essential components for genetic control of cell number at the origin of multicellularity in the volvocine lineage.</title>
        <authorList>
            <person name="Featherston J."/>
            <person name="Arakaki Y."/>
            <person name="Hanschen E.R."/>
            <person name="Ferris P.J."/>
            <person name="Michod R.E."/>
            <person name="Olson B.J.S.C."/>
            <person name="Nozaki H."/>
            <person name="Durand P.M."/>
        </authorList>
    </citation>
    <scope>NUCLEOTIDE SEQUENCE [LARGE SCALE GENOMIC DNA]</scope>
    <source>
        <strain evidence="2 3">NIES-571</strain>
    </source>
</reference>
<evidence type="ECO:0000313" key="2">
    <source>
        <dbReference type="EMBL" id="PNH00083.1"/>
    </source>
</evidence>
<evidence type="ECO:0000313" key="3">
    <source>
        <dbReference type="Proteomes" id="UP000236333"/>
    </source>
</evidence>
<dbReference type="PANTHER" id="PTHR16166:SF93">
    <property type="entry name" value="INTERMEMBRANE LIPID TRANSFER PROTEIN VPS13"/>
    <property type="match status" value="1"/>
</dbReference>
<sequence>ATSVGGGAPGGGGGLDTLVDWRLVVRPPLTLHNTLPVAGRYAVWERSRPGGPLRIRQQGRVEAGAAASVYSADMRLQVFLSFAPDGCEYGEPEPMLLSDGYMRNTAGVSAAPRLPDSFRCTYSHSASFTPLRINLLRDIDTSAASGLLGSFALAAGPATGRRGASGAPSALGSGALSPGEAVAQGYPLTVSLHVPLWLVNATQLPVSCGVLVVEGPPGEGERGGGTGRTDSAASMSFAAAQVRDLGSGVMQGGRAITRGLLSGAMGIITKPVEGAEQGGVSGFFEGLAKGIVGAAVNPVSGTLEAVSKVTEGVDATRRNLTGAMMGAAASAVGVRRLGVARKRLQRAFTGDNVLRPFSLHPALGQALLYSVAAWMGPLSKGGGGAGSGAEVGRSSGGLGGALGSSFSFAAGALPSSAVRSAASSRPDLRRDRYEEHWVLPRDVVLMITDRRVLAMQAPEFVALQSSVLSGETSHVTEVPAGDAVVLWQLPWPDMLSAELAWHNQPPQPQQRGRGALVAAAA</sequence>
<dbReference type="Proteomes" id="UP000236333">
    <property type="component" value="Unassembled WGS sequence"/>
</dbReference>
<accession>A0A2J7ZII6</accession>
<comment type="caution">
    <text evidence="2">The sequence shown here is derived from an EMBL/GenBank/DDBJ whole genome shotgun (WGS) entry which is preliminary data.</text>
</comment>
<dbReference type="PANTHER" id="PTHR16166">
    <property type="entry name" value="VACUOLAR PROTEIN SORTING-ASSOCIATED PROTEIN VPS13"/>
    <property type="match status" value="1"/>
</dbReference>
<keyword evidence="3" id="KW-1185">Reference proteome</keyword>
<dbReference type="GO" id="GO:0045053">
    <property type="term" value="P:protein retention in Golgi apparatus"/>
    <property type="evidence" value="ECO:0007669"/>
    <property type="project" value="TreeGrafter"/>
</dbReference>
<feature type="non-terminal residue" evidence="2">
    <location>
        <position position="1"/>
    </location>
</feature>
<protein>
    <submittedName>
        <fullName evidence="2">Vacuolar protein sorting-associated protein 13C</fullName>
    </submittedName>
</protein>
<name>A0A2J7ZII6_9CHLO</name>
<dbReference type="EMBL" id="PGGS01001729">
    <property type="protein sequence ID" value="PNH00083.1"/>
    <property type="molecule type" value="Genomic_DNA"/>
</dbReference>
<dbReference type="InterPro" id="IPR026847">
    <property type="entry name" value="VPS13"/>
</dbReference>
<proteinExistence type="inferred from homology"/>
<comment type="similarity">
    <text evidence="1">Belongs to the VPS13 family.</text>
</comment>